<evidence type="ECO:0000313" key="2">
    <source>
        <dbReference type="Proteomes" id="UP001596406"/>
    </source>
</evidence>
<evidence type="ECO:0000313" key="1">
    <source>
        <dbReference type="EMBL" id="MFC6837891.1"/>
    </source>
</evidence>
<dbReference type="InterPro" id="IPR058276">
    <property type="entry name" value="DUF7970"/>
</dbReference>
<name>A0ABD5UC47_9EURY</name>
<reference evidence="1 2" key="1">
    <citation type="journal article" date="2019" name="Int. J. Syst. Evol. Microbiol.">
        <title>The Global Catalogue of Microorganisms (GCM) 10K type strain sequencing project: providing services to taxonomists for standard genome sequencing and annotation.</title>
        <authorList>
            <consortium name="The Broad Institute Genomics Platform"/>
            <consortium name="The Broad Institute Genome Sequencing Center for Infectious Disease"/>
            <person name="Wu L."/>
            <person name="Ma J."/>
        </authorList>
    </citation>
    <scope>NUCLEOTIDE SEQUENCE [LARGE SCALE GENOMIC DNA]</scope>
    <source>
        <strain evidence="1 2">PSRA2</strain>
    </source>
</reference>
<organism evidence="1 2">
    <name type="scientific">Halomarina ordinaria</name>
    <dbReference type="NCBI Taxonomy" id="3033939"/>
    <lineage>
        <taxon>Archaea</taxon>
        <taxon>Methanobacteriati</taxon>
        <taxon>Methanobacteriota</taxon>
        <taxon>Stenosarchaea group</taxon>
        <taxon>Halobacteria</taxon>
        <taxon>Halobacteriales</taxon>
        <taxon>Natronomonadaceae</taxon>
        <taxon>Halomarina</taxon>
    </lineage>
</organism>
<dbReference type="Proteomes" id="UP001596406">
    <property type="component" value="Unassembled WGS sequence"/>
</dbReference>
<dbReference type="EMBL" id="JBHSXM010000002">
    <property type="protein sequence ID" value="MFC6837891.1"/>
    <property type="molecule type" value="Genomic_DNA"/>
</dbReference>
<protein>
    <recommendedName>
        <fullName evidence="3">DUF2795 domain-containing protein</fullName>
    </recommendedName>
</protein>
<evidence type="ECO:0008006" key="3">
    <source>
        <dbReference type="Google" id="ProtNLM"/>
    </source>
</evidence>
<sequence>MLAAVPIGFKRTPDALHDLENLFYDNVSLTDLREALVLAGLGHLDEVEAQLRTWGMG</sequence>
<comment type="caution">
    <text evidence="1">The sequence shown here is derived from an EMBL/GenBank/DDBJ whole genome shotgun (WGS) entry which is preliminary data.</text>
</comment>
<dbReference type="AlphaFoldDB" id="A0ABD5UC47"/>
<accession>A0ABD5UC47</accession>
<keyword evidence="2" id="KW-1185">Reference proteome</keyword>
<gene>
    <name evidence="1" type="ORF">ACFQHK_15490</name>
</gene>
<dbReference type="Pfam" id="PF25925">
    <property type="entry name" value="DUF7970"/>
    <property type="match status" value="1"/>
</dbReference>
<proteinExistence type="predicted"/>
<dbReference type="RefSeq" id="WP_304449607.1">
    <property type="nucleotide sequence ID" value="NZ_JARRAH010000002.1"/>
</dbReference>